<dbReference type="Proteomes" id="UP001451303">
    <property type="component" value="Unassembled WGS sequence"/>
</dbReference>
<sequence>MARFMSLKCQGPLTVPEKADTLRHGCPTPPILDFRVTVRACCTVAGSRSVILRRNKPGWLAVLDWLAKLRLLGLEAVMNLTPDRRHKLDWKSVRVGGGVH</sequence>
<keyword evidence="2" id="KW-1185">Reference proteome</keyword>
<dbReference type="EMBL" id="JAVLET010000001">
    <property type="protein sequence ID" value="KAL0476244.1"/>
    <property type="molecule type" value="Genomic_DNA"/>
</dbReference>
<protein>
    <submittedName>
        <fullName evidence="1">Uncharacterized protein</fullName>
    </submittedName>
</protein>
<reference evidence="1 2" key="1">
    <citation type="submission" date="2023-09" db="EMBL/GenBank/DDBJ databases">
        <title>Multi-omics analysis of a traditional fermented food reveals byproduct-associated fungal strains for waste-to-food upcycling.</title>
        <authorList>
            <consortium name="Lawrence Berkeley National Laboratory"/>
            <person name="Rekdal V.M."/>
            <person name="Villalobos-Escobedo J.M."/>
            <person name="Rodriguez-Valeron N."/>
            <person name="Garcia M.O."/>
            <person name="Vasquez D.P."/>
            <person name="Damayanti I."/>
            <person name="Sorensen P.M."/>
            <person name="Baidoo E.E."/>
            <person name="De Carvalho A.C."/>
            <person name="Riley R."/>
            <person name="Lipzen A."/>
            <person name="He G."/>
            <person name="Yan M."/>
            <person name="Haridas S."/>
            <person name="Daum C."/>
            <person name="Yoshinaga Y."/>
            <person name="Ng V."/>
            <person name="Grigoriev I.V."/>
            <person name="Munk R."/>
            <person name="Nuraida L."/>
            <person name="Wijaya C.H."/>
            <person name="Morales P.-C."/>
            <person name="Keasling J.D."/>
        </authorList>
    </citation>
    <scope>NUCLEOTIDE SEQUENCE [LARGE SCALE GENOMIC DNA]</scope>
    <source>
        <strain evidence="1 2">FGSC 2613</strain>
    </source>
</reference>
<accession>A0ABR3DUA2</accession>
<comment type="caution">
    <text evidence="1">The sequence shown here is derived from an EMBL/GenBank/DDBJ whole genome shotgun (WGS) entry which is preliminary data.</text>
</comment>
<organism evidence="1 2">
    <name type="scientific">Neurospora intermedia</name>
    <dbReference type="NCBI Taxonomy" id="5142"/>
    <lineage>
        <taxon>Eukaryota</taxon>
        <taxon>Fungi</taxon>
        <taxon>Dikarya</taxon>
        <taxon>Ascomycota</taxon>
        <taxon>Pezizomycotina</taxon>
        <taxon>Sordariomycetes</taxon>
        <taxon>Sordariomycetidae</taxon>
        <taxon>Sordariales</taxon>
        <taxon>Sordariaceae</taxon>
        <taxon>Neurospora</taxon>
    </lineage>
</organism>
<evidence type="ECO:0000313" key="1">
    <source>
        <dbReference type="EMBL" id="KAL0476244.1"/>
    </source>
</evidence>
<name>A0ABR3DUA2_NEUIN</name>
<proteinExistence type="predicted"/>
<evidence type="ECO:0000313" key="2">
    <source>
        <dbReference type="Proteomes" id="UP001451303"/>
    </source>
</evidence>
<gene>
    <name evidence="1" type="ORF">QR685DRAFT_568881</name>
</gene>